<dbReference type="Proteomes" id="UP001190700">
    <property type="component" value="Unassembled WGS sequence"/>
</dbReference>
<feature type="domain" description="F-box" evidence="2">
    <location>
        <begin position="189"/>
        <end position="225"/>
    </location>
</feature>
<dbReference type="SMART" id="SM00915">
    <property type="entry name" value="Jacalin"/>
    <property type="match status" value="1"/>
</dbReference>
<keyword evidence="1" id="KW-0479">Metal-binding</keyword>
<accession>A0AAE0GEE4</accession>
<comment type="caution">
    <text evidence="3">The sequence shown here is derived from an EMBL/GenBank/DDBJ whole genome shotgun (WGS) entry which is preliminary data.</text>
</comment>
<evidence type="ECO:0000256" key="1">
    <source>
        <dbReference type="ARBA" id="ARBA00022723"/>
    </source>
</evidence>
<dbReference type="Pfam" id="PF08685">
    <property type="entry name" value="GON"/>
    <property type="match status" value="1"/>
</dbReference>
<reference evidence="3 4" key="1">
    <citation type="journal article" date="2015" name="Genome Biol. Evol.">
        <title>Comparative Genomics of a Bacterivorous Green Alga Reveals Evolutionary Causalities and Consequences of Phago-Mixotrophic Mode of Nutrition.</title>
        <authorList>
            <person name="Burns J.A."/>
            <person name="Paasch A."/>
            <person name="Narechania A."/>
            <person name="Kim E."/>
        </authorList>
    </citation>
    <scope>NUCLEOTIDE SEQUENCE [LARGE SCALE GENOMIC DNA]</scope>
    <source>
        <strain evidence="3 4">PLY_AMNH</strain>
    </source>
</reference>
<dbReference type="Gene3D" id="1.20.1280.50">
    <property type="match status" value="1"/>
</dbReference>
<dbReference type="SUPFAM" id="SSF51101">
    <property type="entry name" value="Mannose-binding lectins"/>
    <property type="match status" value="1"/>
</dbReference>
<dbReference type="Gene3D" id="2.100.10.30">
    <property type="entry name" value="Jacalin-like lectin domain"/>
    <property type="match status" value="1"/>
</dbReference>
<evidence type="ECO:0000313" key="4">
    <source>
        <dbReference type="Proteomes" id="UP001190700"/>
    </source>
</evidence>
<organism evidence="3 4">
    <name type="scientific">Cymbomonas tetramitiformis</name>
    <dbReference type="NCBI Taxonomy" id="36881"/>
    <lineage>
        <taxon>Eukaryota</taxon>
        <taxon>Viridiplantae</taxon>
        <taxon>Chlorophyta</taxon>
        <taxon>Pyramimonadophyceae</taxon>
        <taxon>Pyramimonadales</taxon>
        <taxon>Pyramimonadaceae</taxon>
        <taxon>Cymbomonas</taxon>
    </lineage>
</organism>
<keyword evidence="4" id="KW-1185">Reference proteome</keyword>
<evidence type="ECO:0000313" key="3">
    <source>
        <dbReference type="EMBL" id="KAK3276462.1"/>
    </source>
</evidence>
<dbReference type="InterPro" id="IPR036047">
    <property type="entry name" value="F-box-like_dom_sf"/>
</dbReference>
<dbReference type="GO" id="GO:0004222">
    <property type="term" value="F:metalloendopeptidase activity"/>
    <property type="evidence" value="ECO:0007669"/>
    <property type="project" value="InterPro"/>
</dbReference>
<dbReference type="EMBL" id="LGRX02006547">
    <property type="protein sequence ID" value="KAK3276462.1"/>
    <property type="molecule type" value="Genomic_DNA"/>
</dbReference>
<gene>
    <name evidence="3" type="ORF">CYMTET_15461</name>
</gene>
<evidence type="ECO:0000259" key="2">
    <source>
        <dbReference type="PROSITE" id="PS50181"/>
    </source>
</evidence>
<sequence length="502" mass="55773">MSFRYQFSKQVCAQYSEGSLAFTSFDDVRTVQGQRDVSIKEIAVWTHNTENIVSAMQITYQKQGRYLGSSTDVKGNKHGLTSRNCTRTRFQFSVGEQLLKVEASLGQPCISALTFITNFRQVLVGKPCRSQATLILPPQYEFLESVQILGFYGAYTTAGIHRLGVFAIPCRNQEQGKEATLENFSLGEKSLMEDIPNTLLGYILKFLNGREIKKAACVCKKWKDVCSFAAWPMCGQDLKLRAEGSCNLLDGEFTLYALGDRAKPFQAFCIDLQTDNPKVYLKLPRTSHPTHHEVDAEYLSTLCNFSYFPAGGTADGSSVLTWFAGLRLDPYNLKVKTDDMLYSSSSGSLLFRYWNNKRIMQVESVPYATARCCKPNGFADDLPGVANIDLRGTPFAIASKFARMGFSSYGTLSAEHGDQVMNIKGGGFAGRVVPEQDVTSEDPPTWPDHANEGRNGGWVLELKIFSGPSLSWTVHELQHIADCQVTPSRAKNPCPDGRYDVI</sequence>
<dbReference type="Pfam" id="PF01419">
    <property type="entry name" value="Jacalin"/>
    <property type="match status" value="1"/>
</dbReference>
<proteinExistence type="predicted"/>
<dbReference type="SUPFAM" id="SSF81383">
    <property type="entry name" value="F-box domain"/>
    <property type="match status" value="1"/>
</dbReference>
<dbReference type="PROSITE" id="PS50181">
    <property type="entry name" value="FBOX"/>
    <property type="match status" value="1"/>
</dbReference>
<dbReference type="AlphaFoldDB" id="A0AAE0GEE4"/>
<dbReference type="CDD" id="cd09917">
    <property type="entry name" value="F-box_SF"/>
    <property type="match status" value="1"/>
</dbReference>
<dbReference type="InterPro" id="IPR001810">
    <property type="entry name" value="F-box_dom"/>
</dbReference>
<dbReference type="InterPro" id="IPR012314">
    <property type="entry name" value="Pept_M12B_GON-ADAMTSs"/>
</dbReference>
<name>A0AAE0GEE4_9CHLO</name>
<protein>
    <recommendedName>
        <fullName evidence="2">F-box domain-containing protein</fullName>
    </recommendedName>
</protein>
<dbReference type="InterPro" id="IPR036404">
    <property type="entry name" value="Jacalin-like_lectin_dom_sf"/>
</dbReference>
<dbReference type="GO" id="GO:0008270">
    <property type="term" value="F:zinc ion binding"/>
    <property type="evidence" value="ECO:0007669"/>
    <property type="project" value="InterPro"/>
</dbReference>
<dbReference type="Pfam" id="PF12937">
    <property type="entry name" value="F-box-like"/>
    <property type="match status" value="1"/>
</dbReference>
<dbReference type="InterPro" id="IPR001229">
    <property type="entry name" value="Jacalin-like_lectin_dom"/>
</dbReference>